<reference evidence="2" key="1">
    <citation type="journal article" date="2020" name="Stud. Mycol.">
        <title>101 Dothideomycetes genomes: a test case for predicting lifestyles and emergence of pathogens.</title>
        <authorList>
            <person name="Haridas S."/>
            <person name="Albert R."/>
            <person name="Binder M."/>
            <person name="Bloem J."/>
            <person name="Labutti K."/>
            <person name="Salamov A."/>
            <person name="Andreopoulos B."/>
            <person name="Baker S."/>
            <person name="Barry K."/>
            <person name="Bills G."/>
            <person name="Bluhm B."/>
            <person name="Cannon C."/>
            <person name="Castanera R."/>
            <person name="Culley D."/>
            <person name="Daum C."/>
            <person name="Ezra D."/>
            <person name="Gonzalez J."/>
            <person name="Henrissat B."/>
            <person name="Kuo A."/>
            <person name="Liang C."/>
            <person name="Lipzen A."/>
            <person name="Lutzoni F."/>
            <person name="Magnuson J."/>
            <person name="Mondo S."/>
            <person name="Nolan M."/>
            <person name="Ohm R."/>
            <person name="Pangilinan J."/>
            <person name="Park H.-J."/>
            <person name="Ramirez L."/>
            <person name="Alfaro M."/>
            <person name="Sun H."/>
            <person name="Tritt A."/>
            <person name="Yoshinaga Y."/>
            <person name="Zwiers L.-H."/>
            <person name="Turgeon B."/>
            <person name="Goodwin S."/>
            <person name="Spatafora J."/>
            <person name="Crous P."/>
            <person name="Grigoriev I."/>
        </authorList>
    </citation>
    <scope>NUCLEOTIDE SEQUENCE</scope>
    <source>
        <strain evidence="2">CBS 110217</strain>
    </source>
</reference>
<accession>A0A9P4H9P7</accession>
<name>A0A9P4H9P7_9PLEO</name>
<comment type="caution">
    <text evidence="2">The sequence shown here is derived from an EMBL/GenBank/DDBJ whole genome shotgun (WGS) entry which is preliminary data.</text>
</comment>
<keyword evidence="1" id="KW-0812">Transmembrane</keyword>
<evidence type="ECO:0000313" key="3">
    <source>
        <dbReference type="Proteomes" id="UP000799777"/>
    </source>
</evidence>
<dbReference type="AlphaFoldDB" id="A0A9P4H9P7"/>
<dbReference type="PANTHER" id="PTHR35041:SF3">
    <property type="entry name" value="FORMYLMETHIONINE DEFORMYLASE-LIKE PROTEIN"/>
    <property type="match status" value="1"/>
</dbReference>
<organism evidence="2 3">
    <name type="scientific">Setomelanomma holmii</name>
    <dbReference type="NCBI Taxonomy" id="210430"/>
    <lineage>
        <taxon>Eukaryota</taxon>
        <taxon>Fungi</taxon>
        <taxon>Dikarya</taxon>
        <taxon>Ascomycota</taxon>
        <taxon>Pezizomycotina</taxon>
        <taxon>Dothideomycetes</taxon>
        <taxon>Pleosporomycetidae</taxon>
        <taxon>Pleosporales</taxon>
        <taxon>Pleosporineae</taxon>
        <taxon>Phaeosphaeriaceae</taxon>
        <taxon>Setomelanomma</taxon>
    </lineage>
</organism>
<evidence type="ECO:0000313" key="2">
    <source>
        <dbReference type="EMBL" id="KAF2030653.1"/>
    </source>
</evidence>
<gene>
    <name evidence="2" type="ORF">EK21DRAFT_65152</name>
</gene>
<dbReference type="PANTHER" id="PTHR35041">
    <property type="entry name" value="MEDIATOR OF RNA POLYMERASE II TRANSCRIPTION SUBUNIT 1"/>
    <property type="match status" value="1"/>
</dbReference>
<feature type="transmembrane region" description="Helical" evidence="1">
    <location>
        <begin position="38"/>
        <end position="60"/>
    </location>
</feature>
<dbReference type="OrthoDB" id="5340195at2759"/>
<feature type="transmembrane region" description="Helical" evidence="1">
    <location>
        <begin position="102"/>
        <end position="125"/>
    </location>
</feature>
<keyword evidence="1" id="KW-1133">Transmembrane helix</keyword>
<dbReference type="Proteomes" id="UP000799777">
    <property type="component" value="Unassembled WGS sequence"/>
</dbReference>
<keyword evidence="1" id="KW-0472">Membrane</keyword>
<evidence type="ECO:0000256" key="1">
    <source>
        <dbReference type="SAM" id="Phobius"/>
    </source>
</evidence>
<dbReference type="EMBL" id="ML978188">
    <property type="protein sequence ID" value="KAF2030653.1"/>
    <property type="molecule type" value="Genomic_DNA"/>
</dbReference>
<sequence>MGFAFFMGIVLALCQHFLYTFLHHKTNITDEEKKFRWVLYGRALAYCAKVAFGGCVILVFRQRIWRTFRERALSVLSIDQIFGATEDPSLFTNWEAVSSAPFVAAIAVVIWLIPLATIIFSPGALTFGTFEEKTTLQLSVPTMNFTSETTKDWRHPVQFTNDSYKRSVMYYNTTDRAATKPGWFDYYDQPSAEARRIALLLAYSGMDHSNVMQNGRIAACGGQYNCTYSQTFVAPGYQCIEAAKGINDTGRLKELNAPFDTTILAPTNKLVYHSDVDLGDYARPQDAVFEKGTGGIPIGDPPADLGVFKHEPIVWVGYSFNTTKPIPSSDPLSMNWTHYYEPRILRCEHMETEYDITWDWTEPFFHSMYTRKYLNPILDTNITLFANGSQDTSIEPEPAQNWVSPRDDVEHYKKTAAYHAMGELFRDFVRGHVDLEPPLPGPYYAQVYSDITKTRLVQKNSEPKQNLSEEIESFYADIILSLFSSPEMLAISNETVTVNRSQIISSFVYVPERLWQCYAPVIFVTLLILTFGALTIWEDGTTFSTGFSRILVTTRNTTLDDISRGACLGNDPFPLELMHTRLKFGVLSEQTEIEYMSGDGYQGVGHCAFGVASEVGPIRRGIPYAGLQRRSKKQVTDEKVD</sequence>
<proteinExistence type="predicted"/>
<protein>
    <submittedName>
        <fullName evidence="2">Uncharacterized protein</fullName>
    </submittedName>
</protein>
<keyword evidence="3" id="KW-1185">Reference proteome</keyword>